<accession>A0AAU6PXT4</accession>
<gene>
    <name evidence="1" type="ORF">vBSiFGS009_89</name>
</gene>
<sequence length="29" mass="3333">MEVGKGIEPLHRITTINRFQVGVQRQPLD</sequence>
<proteinExistence type="predicted"/>
<name>A0AAU6PXT4_9CAUD</name>
<protein>
    <submittedName>
        <fullName evidence="1">Uncharacterized protein</fullName>
    </submittedName>
</protein>
<evidence type="ECO:0000313" key="1">
    <source>
        <dbReference type="EMBL" id="WYD67757.1"/>
    </source>
</evidence>
<organism evidence="1">
    <name type="scientific">Salmonella phage vB_Si_CECAV_FGS009</name>
    <dbReference type="NCBI Taxonomy" id="3126494"/>
    <lineage>
        <taxon>Viruses</taxon>
        <taxon>Duplodnaviria</taxon>
        <taxon>Heunggongvirae</taxon>
        <taxon>Uroviricota</taxon>
        <taxon>Caudoviricetes</taxon>
        <taxon>Demerecviridae</taxon>
        <taxon>Markadamsvirinae</taxon>
        <taxon>Tequintavirus</taxon>
    </lineage>
</organism>
<dbReference type="EMBL" id="PP407513">
    <property type="protein sequence ID" value="WYD67757.1"/>
    <property type="molecule type" value="Genomic_DNA"/>
</dbReference>
<reference evidence="1" key="2">
    <citation type="submission" date="2024-02" db="EMBL/GenBank/DDBJ databases">
        <authorList>
            <person name="Sevilla-Navarro S."/>
            <person name="Torres-Boncompte J."/>
            <person name="Garcia-Llorens J."/>
            <person name="Domingo-Calap P."/>
            <person name="Bernabeu-Gimeno M."/>
            <person name="Catala-Gregori P."/>
        </authorList>
    </citation>
    <scope>NUCLEOTIDE SEQUENCE</scope>
</reference>
<reference evidence="1" key="1">
    <citation type="journal article" date="2024" name="Front. Microbiol.">
        <title>Fighting Salmonella Infantis: bacteriophage-driven cleaning and disinfection strategies for broiler farms.</title>
        <authorList>
            <person name="Sevilla-Navarro S."/>
            <person name="Torres-Boncompte J."/>
            <person name="Garcia-Llorens J."/>
            <person name="Bernabeu-Gimeno M."/>
            <person name="Domingo-Calap P."/>
            <person name="Catala-Gregori P."/>
        </authorList>
    </citation>
    <scope>NUCLEOTIDE SEQUENCE</scope>
</reference>